<evidence type="ECO:0000256" key="3">
    <source>
        <dbReference type="ARBA" id="ARBA00022729"/>
    </source>
</evidence>
<dbReference type="EMBL" id="LVJZ01000004">
    <property type="protein sequence ID" value="ODB94571.1"/>
    <property type="molecule type" value="Genomic_DNA"/>
</dbReference>
<evidence type="ECO:0000256" key="2">
    <source>
        <dbReference type="ARBA" id="ARBA00005791"/>
    </source>
</evidence>
<dbReference type="CDD" id="cd03019">
    <property type="entry name" value="DsbA_DsbA"/>
    <property type="match status" value="1"/>
</dbReference>
<dbReference type="Proteomes" id="UP000094849">
    <property type="component" value="Unassembled WGS sequence"/>
</dbReference>
<evidence type="ECO:0000259" key="10">
    <source>
        <dbReference type="PROSITE" id="PS51352"/>
    </source>
</evidence>
<dbReference type="InterPro" id="IPR023205">
    <property type="entry name" value="DsbA/DsbL"/>
</dbReference>
<keyword evidence="6" id="KW-0676">Redox-active center</keyword>
<dbReference type="InterPro" id="IPR017937">
    <property type="entry name" value="Thioredoxin_CS"/>
</dbReference>
<evidence type="ECO:0000256" key="9">
    <source>
        <dbReference type="SAM" id="SignalP"/>
    </source>
</evidence>
<dbReference type="PROSITE" id="PS00194">
    <property type="entry name" value="THIOREDOXIN_1"/>
    <property type="match status" value="1"/>
</dbReference>
<dbReference type="AlphaFoldDB" id="A0A1E2UJ58"/>
<dbReference type="InterPro" id="IPR001853">
    <property type="entry name" value="DSBA-like_thioredoxin_dom"/>
</dbReference>
<accession>A0A1E2UJ58</accession>
<feature type="chain" id="PRO_5009118892" description="Thiol:disulfide interchange protein" evidence="9">
    <location>
        <begin position="23"/>
        <end position="210"/>
    </location>
</feature>
<evidence type="ECO:0000256" key="4">
    <source>
        <dbReference type="ARBA" id="ARBA00022764"/>
    </source>
</evidence>
<dbReference type="PIRSF" id="PIRSF001488">
    <property type="entry name" value="Tdi_protein"/>
    <property type="match status" value="1"/>
</dbReference>
<proteinExistence type="inferred from homology"/>
<gene>
    <name evidence="11" type="ORF">A3196_17960</name>
</gene>
<evidence type="ECO:0000256" key="7">
    <source>
        <dbReference type="PIRNR" id="PIRNR001488"/>
    </source>
</evidence>
<evidence type="ECO:0000256" key="8">
    <source>
        <dbReference type="PIRSR" id="PIRSR001488-1"/>
    </source>
</evidence>
<feature type="domain" description="Thioredoxin" evidence="10">
    <location>
        <begin position="12"/>
        <end position="152"/>
    </location>
</feature>
<evidence type="ECO:0000256" key="1">
    <source>
        <dbReference type="ARBA" id="ARBA00004418"/>
    </source>
</evidence>
<dbReference type="PROSITE" id="PS51352">
    <property type="entry name" value="THIOREDOXIN_2"/>
    <property type="match status" value="1"/>
</dbReference>
<dbReference type="GO" id="GO:0015036">
    <property type="term" value="F:disulfide oxidoreductase activity"/>
    <property type="evidence" value="ECO:0007669"/>
    <property type="project" value="UniProtKB-ARBA"/>
</dbReference>
<evidence type="ECO:0000313" key="12">
    <source>
        <dbReference type="Proteomes" id="UP000094849"/>
    </source>
</evidence>
<dbReference type="SUPFAM" id="SSF52833">
    <property type="entry name" value="Thioredoxin-like"/>
    <property type="match status" value="1"/>
</dbReference>
<comment type="caution">
    <text evidence="11">The sequence shown here is derived from an EMBL/GenBank/DDBJ whole genome shotgun (WGS) entry which is preliminary data.</text>
</comment>
<evidence type="ECO:0000313" key="11">
    <source>
        <dbReference type="EMBL" id="ODB94571.1"/>
    </source>
</evidence>
<keyword evidence="4 7" id="KW-0574">Periplasm</keyword>
<dbReference type="InterPro" id="IPR013766">
    <property type="entry name" value="Thioredoxin_domain"/>
</dbReference>
<protein>
    <recommendedName>
        <fullName evidence="7">Thiol:disulfide interchange protein</fullName>
    </recommendedName>
</protein>
<dbReference type="Gene3D" id="3.40.30.10">
    <property type="entry name" value="Glutaredoxin"/>
    <property type="match status" value="1"/>
</dbReference>
<evidence type="ECO:0000256" key="6">
    <source>
        <dbReference type="ARBA" id="ARBA00023284"/>
    </source>
</evidence>
<evidence type="ECO:0000256" key="5">
    <source>
        <dbReference type="ARBA" id="ARBA00023157"/>
    </source>
</evidence>
<dbReference type="GO" id="GO:0042597">
    <property type="term" value="C:periplasmic space"/>
    <property type="evidence" value="ECO:0007669"/>
    <property type="project" value="UniProtKB-SubCell"/>
</dbReference>
<feature type="signal peptide" evidence="9">
    <location>
        <begin position="1"/>
        <end position="22"/>
    </location>
</feature>
<organism evidence="11 12">
    <name type="scientific">Candidatus Thiodiazotropha endoloripes</name>
    <dbReference type="NCBI Taxonomy" id="1818881"/>
    <lineage>
        <taxon>Bacteria</taxon>
        <taxon>Pseudomonadati</taxon>
        <taxon>Pseudomonadota</taxon>
        <taxon>Gammaproteobacteria</taxon>
        <taxon>Chromatiales</taxon>
        <taxon>Sedimenticolaceae</taxon>
        <taxon>Candidatus Thiodiazotropha</taxon>
    </lineage>
</organism>
<feature type="disulfide bond" description="Redox-active" evidence="8">
    <location>
        <begin position="55"/>
        <end position="58"/>
    </location>
</feature>
<sequence>MMPLINRLTLLFLIATSQTLYAAEWGEGYDPVDPPVATSVADGKVEVLEFFWYGCPHCYHMEPDLESWLKAKPENVEFVRVPAPLNSRWTAHAQFFYTAEILGLTEKLHTPLFAAIHDKKRKIYDKNALIDFAVEQGVDKEKFTEAWNSFGVYVKVQNAKKLGQRYQLDGVPAIAVNGKYLTSGSRAGSYSKMFEIVSQLVAGENVKPAQ</sequence>
<dbReference type="PANTHER" id="PTHR35891">
    <property type="entry name" value="THIOL:DISULFIDE INTERCHANGE PROTEIN DSBA"/>
    <property type="match status" value="1"/>
</dbReference>
<name>A0A1E2UJ58_9GAMM</name>
<dbReference type="Pfam" id="PF01323">
    <property type="entry name" value="DSBA"/>
    <property type="match status" value="1"/>
</dbReference>
<comment type="similarity">
    <text evidence="2">Belongs to the thioredoxin family. DsbA subfamily.</text>
</comment>
<keyword evidence="3 9" id="KW-0732">Signal</keyword>
<dbReference type="PANTHER" id="PTHR35891:SF2">
    <property type="entry name" value="THIOL:DISULFIDE INTERCHANGE PROTEIN DSBA"/>
    <property type="match status" value="1"/>
</dbReference>
<keyword evidence="12" id="KW-1185">Reference proteome</keyword>
<dbReference type="STRING" id="1818881.A3196_17960"/>
<dbReference type="InterPro" id="IPR036249">
    <property type="entry name" value="Thioredoxin-like_sf"/>
</dbReference>
<comment type="subcellular location">
    <subcellularLocation>
        <location evidence="1 7">Periplasm</location>
    </subcellularLocation>
</comment>
<keyword evidence="5 7" id="KW-1015">Disulfide bond</keyword>
<dbReference type="InterPro" id="IPR050824">
    <property type="entry name" value="Thiol_disulfide_DsbA"/>
</dbReference>
<reference evidence="11 12" key="1">
    <citation type="submission" date="2016-03" db="EMBL/GenBank/DDBJ databases">
        <title>Chemosynthetic sulphur-oxidizing symbionts of marine invertebrate animals are capable of nitrogen fixation.</title>
        <authorList>
            <person name="Petersen J.M."/>
            <person name="Kemper A."/>
            <person name="Gruber-Vodicka H."/>
            <person name="Cardini U."/>
            <person name="Geest Mvander."/>
            <person name="Kleiner M."/>
            <person name="Bulgheresi S."/>
            <person name="Fussmann M."/>
            <person name="Herbold C."/>
            <person name="Seah B.K.B."/>
            <person name="Antony C.Paul."/>
            <person name="Liu D."/>
            <person name="Belitz A."/>
            <person name="Weber M."/>
        </authorList>
    </citation>
    <scope>NUCLEOTIDE SEQUENCE [LARGE SCALE GENOMIC DNA]</scope>
    <source>
        <strain evidence="11">G_D</strain>
    </source>
</reference>